<dbReference type="PROSITE" id="PS50893">
    <property type="entry name" value="ABC_TRANSPORTER_2"/>
    <property type="match status" value="1"/>
</dbReference>
<dbReference type="Pfam" id="PF00005">
    <property type="entry name" value="ABC_tran"/>
    <property type="match status" value="1"/>
</dbReference>
<evidence type="ECO:0000256" key="2">
    <source>
        <dbReference type="ARBA" id="ARBA00022741"/>
    </source>
</evidence>
<protein>
    <submittedName>
        <fullName evidence="5">ABC transporter ATP-binding protein</fullName>
    </submittedName>
</protein>
<evidence type="ECO:0000313" key="5">
    <source>
        <dbReference type="EMBL" id="MBP0443912.1"/>
    </source>
</evidence>
<evidence type="ECO:0000256" key="1">
    <source>
        <dbReference type="ARBA" id="ARBA00022448"/>
    </source>
</evidence>
<dbReference type="PROSITE" id="PS00211">
    <property type="entry name" value="ABC_TRANSPORTER_1"/>
    <property type="match status" value="1"/>
</dbReference>
<dbReference type="PANTHER" id="PTHR24220">
    <property type="entry name" value="IMPORT ATP-BINDING PROTEIN"/>
    <property type="match status" value="1"/>
</dbReference>
<dbReference type="Proteomes" id="UP000681594">
    <property type="component" value="Unassembled WGS sequence"/>
</dbReference>
<dbReference type="GO" id="GO:0005524">
    <property type="term" value="F:ATP binding"/>
    <property type="evidence" value="ECO:0007669"/>
    <property type="project" value="UniProtKB-KW"/>
</dbReference>
<proteinExistence type="predicted"/>
<dbReference type="InterPro" id="IPR015854">
    <property type="entry name" value="ABC_transpr_LolD-like"/>
</dbReference>
<organism evidence="5 6">
    <name type="scientific">Pararoseomonas baculiformis</name>
    <dbReference type="NCBI Taxonomy" id="2820812"/>
    <lineage>
        <taxon>Bacteria</taxon>
        <taxon>Pseudomonadati</taxon>
        <taxon>Pseudomonadota</taxon>
        <taxon>Alphaproteobacteria</taxon>
        <taxon>Acetobacterales</taxon>
        <taxon>Acetobacteraceae</taxon>
        <taxon>Pararoseomonas</taxon>
    </lineage>
</organism>
<dbReference type="EMBL" id="JAGIZB010000003">
    <property type="protein sequence ID" value="MBP0443912.1"/>
    <property type="molecule type" value="Genomic_DNA"/>
</dbReference>
<evidence type="ECO:0000259" key="4">
    <source>
        <dbReference type="PROSITE" id="PS50893"/>
    </source>
</evidence>
<dbReference type="SMART" id="SM00382">
    <property type="entry name" value="AAA"/>
    <property type="match status" value="1"/>
</dbReference>
<dbReference type="SUPFAM" id="SSF52540">
    <property type="entry name" value="P-loop containing nucleoside triphosphate hydrolases"/>
    <property type="match status" value="1"/>
</dbReference>
<dbReference type="InterPro" id="IPR003439">
    <property type="entry name" value="ABC_transporter-like_ATP-bd"/>
</dbReference>
<evidence type="ECO:0000256" key="3">
    <source>
        <dbReference type="ARBA" id="ARBA00022840"/>
    </source>
</evidence>
<name>A0ABS4AA80_9PROT</name>
<feature type="domain" description="ABC transporter" evidence="4">
    <location>
        <begin position="2"/>
        <end position="237"/>
    </location>
</feature>
<gene>
    <name evidence="5" type="ORF">J8J14_03885</name>
</gene>
<evidence type="ECO:0000313" key="6">
    <source>
        <dbReference type="Proteomes" id="UP000681594"/>
    </source>
</evidence>
<keyword evidence="6" id="KW-1185">Reference proteome</keyword>
<comment type="caution">
    <text evidence="5">The sequence shown here is derived from an EMBL/GenBank/DDBJ whole genome shotgun (WGS) entry which is preliminary data.</text>
</comment>
<reference evidence="5 6" key="1">
    <citation type="submission" date="2021-03" db="EMBL/GenBank/DDBJ databases">
        <authorList>
            <person name="So Y."/>
        </authorList>
    </citation>
    <scope>NUCLEOTIDE SEQUENCE [LARGE SCALE GENOMIC DNA]</scope>
    <source>
        <strain evidence="5 6">SSH11</strain>
    </source>
</reference>
<keyword evidence="2" id="KW-0547">Nucleotide-binding</keyword>
<dbReference type="InterPro" id="IPR017871">
    <property type="entry name" value="ABC_transporter-like_CS"/>
</dbReference>
<keyword evidence="3 5" id="KW-0067">ATP-binding</keyword>
<accession>A0ABS4AA80</accession>
<dbReference type="InterPro" id="IPR027417">
    <property type="entry name" value="P-loop_NTPase"/>
</dbReference>
<dbReference type="Gene3D" id="3.40.50.300">
    <property type="entry name" value="P-loop containing nucleotide triphosphate hydrolases"/>
    <property type="match status" value="1"/>
</dbReference>
<dbReference type="CDD" id="cd03255">
    <property type="entry name" value="ABC_MJ0796_LolCDE_FtsE"/>
    <property type="match status" value="1"/>
</dbReference>
<sequence length="238" mass="25670">MLELTDVTRSFKVGPGQMPILRGISLRVEKGELASIMGGSGSGKTTLMNIIGLLDKPSSGSYAVGGQDVLRAEANELSRLRNRLIGFVFQSFFLLPRMNAWRNVALPLMYRGVPEAEARRRALAMLERVGLAERTDHMPAQLSGGQRQRVAIARALVGEPAVVLADEPTGALDPKVSQEIMELFLEMNRELGVLIIIITHDPGVAAQCPRRIHLDAGRIASDTGPGSGLGGMPIRRVA</sequence>
<dbReference type="InterPro" id="IPR017911">
    <property type="entry name" value="MacB-like_ATP-bd"/>
</dbReference>
<dbReference type="RefSeq" id="WP_209378147.1">
    <property type="nucleotide sequence ID" value="NZ_JAGIZB010000003.1"/>
</dbReference>
<dbReference type="PANTHER" id="PTHR24220:SF86">
    <property type="entry name" value="ABC TRANSPORTER ABCH.1"/>
    <property type="match status" value="1"/>
</dbReference>
<keyword evidence="1" id="KW-0813">Transport</keyword>
<dbReference type="InterPro" id="IPR003593">
    <property type="entry name" value="AAA+_ATPase"/>
</dbReference>